<evidence type="ECO:0000313" key="4">
    <source>
        <dbReference type="Proteomes" id="UP000005018"/>
    </source>
</evidence>
<dbReference type="GeneID" id="14537636"/>
<keyword evidence="1" id="KW-0175">Coiled coil</keyword>
<feature type="region of interest" description="Disordered" evidence="2">
    <location>
        <begin position="163"/>
        <end position="183"/>
    </location>
</feature>
<organism evidence="3 4">
    <name type="scientific">Candida orthopsilosis (strain 90-125)</name>
    <name type="common">Yeast</name>
    <dbReference type="NCBI Taxonomy" id="1136231"/>
    <lineage>
        <taxon>Eukaryota</taxon>
        <taxon>Fungi</taxon>
        <taxon>Dikarya</taxon>
        <taxon>Ascomycota</taxon>
        <taxon>Saccharomycotina</taxon>
        <taxon>Pichiomycetes</taxon>
        <taxon>Debaryomycetaceae</taxon>
        <taxon>Candida/Lodderomyces clade</taxon>
        <taxon>Candida</taxon>
    </lineage>
</organism>
<keyword evidence="4" id="KW-1185">Reference proteome</keyword>
<evidence type="ECO:0000256" key="2">
    <source>
        <dbReference type="SAM" id="MobiDB-lite"/>
    </source>
</evidence>
<dbReference type="KEGG" id="cot:CORT_0A09810"/>
<evidence type="ECO:0000313" key="3">
    <source>
        <dbReference type="EMBL" id="CCG21366.1"/>
    </source>
</evidence>
<dbReference type="HOGENOM" id="CLU_1474982_0_0_1"/>
<dbReference type="EMBL" id="HE681719">
    <property type="protein sequence ID" value="CCG21366.1"/>
    <property type="molecule type" value="Genomic_DNA"/>
</dbReference>
<feature type="coiled-coil region" evidence="1">
    <location>
        <begin position="92"/>
        <end position="119"/>
    </location>
</feature>
<dbReference type="RefSeq" id="XP_003866805.1">
    <property type="nucleotide sequence ID" value="XM_003866757.1"/>
</dbReference>
<evidence type="ECO:0000256" key="1">
    <source>
        <dbReference type="SAM" id="Coils"/>
    </source>
</evidence>
<dbReference type="AlphaFoldDB" id="H8WX61"/>
<reference evidence="3 4" key="1">
    <citation type="journal article" date="2012" name="PLoS ONE">
        <title>Sequence and analysis of the genome of the pathogenic yeast Candida orthopsilosis.</title>
        <authorList>
            <person name="Riccombeni A."/>
            <person name="Vidanes G."/>
            <person name="Proux-Wera E."/>
            <person name="Wolfe K.H."/>
            <person name="Butler G."/>
        </authorList>
    </citation>
    <scope>NUCLEOTIDE SEQUENCE [LARGE SCALE GENOMIC DNA]</scope>
    <source>
        <strain evidence="3 4">Co 90-125</strain>
    </source>
</reference>
<sequence>MRHKSRCIKCSGMYIPRHFSRKDLKDSYLDPSTTVEETFQQKLVNLAQEKQARDTFLSGSITKMRTMVVQLVDVGKGFAGMVDHSAEMGKVLIEMSKVLDEMSREIAGMSEELAGMVEKSTGKAEESAGKIEKFAGITQRMKAAIKELDQVVIPVTEPIVAAQSDVNNSTWRDRSKNNKRGKK</sequence>
<proteinExistence type="predicted"/>
<name>H8WX61_CANO9</name>
<protein>
    <submittedName>
        <fullName evidence="3">Erg1 squalene epoxidase</fullName>
    </submittedName>
</protein>
<dbReference type="Proteomes" id="UP000005018">
    <property type="component" value="Chromosome 1"/>
</dbReference>
<accession>H8WX61</accession>
<gene>
    <name evidence="3" type="ORF">CORT_0A09810</name>
</gene>